<comment type="caution">
    <text evidence="3">The sequence shown here is derived from an EMBL/GenBank/DDBJ whole genome shotgun (WGS) entry which is preliminary data.</text>
</comment>
<dbReference type="EMBL" id="LAZR01000006">
    <property type="protein sequence ID" value="KKO09812.1"/>
    <property type="molecule type" value="Genomic_DNA"/>
</dbReference>
<proteinExistence type="predicted"/>
<dbReference type="NCBIfam" id="TIGR03243">
    <property type="entry name" value="arg_catab_AOST"/>
    <property type="match status" value="1"/>
</dbReference>
<dbReference type="InterPro" id="IPR007041">
    <property type="entry name" value="Arg_succinylTrfase_AstA/AruG"/>
</dbReference>
<keyword evidence="1" id="KW-0808">Transferase</keyword>
<dbReference type="InterPro" id="IPR016181">
    <property type="entry name" value="Acyl_CoA_acyltransferase"/>
</dbReference>
<evidence type="ECO:0008006" key="4">
    <source>
        <dbReference type="Google" id="ProtNLM"/>
    </source>
</evidence>
<evidence type="ECO:0000313" key="3">
    <source>
        <dbReference type="EMBL" id="KKO09812.1"/>
    </source>
</evidence>
<gene>
    <name evidence="3" type="ORF">LCGC14_0033110</name>
</gene>
<dbReference type="Gene3D" id="2.40.40.20">
    <property type="match status" value="1"/>
</dbReference>
<dbReference type="PANTHER" id="PTHR30420:SF1">
    <property type="entry name" value="ARGININE N-SUCCINYLTRANSFERASE"/>
    <property type="match status" value="1"/>
</dbReference>
<evidence type="ECO:0000256" key="2">
    <source>
        <dbReference type="ARBA" id="ARBA00023315"/>
    </source>
</evidence>
<dbReference type="AlphaFoldDB" id="A0A0F9YC80"/>
<dbReference type="Pfam" id="PF04958">
    <property type="entry name" value="AstA"/>
    <property type="match status" value="1"/>
</dbReference>
<reference evidence="3" key="1">
    <citation type="journal article" date="2015" name="Nature">
        <title>Complex archaea that bridge the gap between prokaryotes and eukaryotes.</title>
        <authorList>
            <person name="Spang A."/>
            <person name="Saw J.H."/>
            <person name="Jorgensen S.L."/>
            <person name="Zaremba-Niedzwiedzka K."/>
            <person name="Martijn J."/>
            <person name="Lind A.E."/>
            <person name="van Eijk R."/>
            <person name="Schleper C."/>
            <person name="Guy L."/>
            <person name="Ettema T.J."/>
        </authorList>
    </citation>
    <scope>NUCLEOTIDE SEQUENCE</scope>
</reference>
<organism evidence="3">
    <name type="scientific">marine sediment metagenome</name>
    <dbReference type="NCBI Taxonomy" id="412755"/>
    <lineage>
        <taxon>unclassified sequences</taxon>
        <taxon>metagenomes</taxon>
        <taxon>ecological metagenomes</taxon>
    </lineage>
</organism>
<dbReference type="GO" id="GO:0006527">
    <property type="term" value="P:L-arginine catabolic process"/>
    <property type="evidence" value="ECO:0007669"/>
    <property type="project" value="InterPro"/>
</dbReference>
<sequence>MLVQRLCSLTDLPEIERLAAASPAGVTSLPADRHRLVEIVEASVASMAEEVTFSGEERYFFVLEDLVSGRLAGCSSIIASAGFSQPFYTFRNEMFVHASRELGLHNRIHVLSLCHDLTGHSLLAGFQLEASSQSHPAAWELNARGRLLFMASHPQRFAESTAVEIVGVSDDEGNAPFWDAVGRHFFAVSYMEAEQIGSSKGRNFLAELMPGYPIYVPMLSDAAQEVIGQADPSAQANFDILMREGFETDNYVDIFDGGPVVQSKTAALRSVAQSLCVKVQVGKPAGADAVWLASNTRLEGFRACAIEFEYTAGETVTISQHQADVLNVVDGDTLRIVREA</sequence>
<name>A0A0F9YC80_9ZZZZ</name>
<dbReference type="SUPFAM" id="SSF55729">
    <property type="entry name" value="Acyl-CoA N-acyltransferases (Nat)"/>
    <property type="match status" value="1"/>
</dbReference>
<dbReference type="GO" id="GO:0008791">
    <property type="term" value="F:arginine N-succinyltransferase activity"/>
    <property type="evidence" value="ECO:0007669"/>
    <property type="project" value="InterPro"/>
</dbReference>
<accession>A0A0F9YC80</accession>
<protein>
    <recommendedName>
        <fullName evidence="4">Arginine N-succinyltransferase</fullName>
    </recommendedName>
</protein>
<dbReference type="PANTHER" id="PTHR30420">
    <property type="entry name" value="N-SUCCINYLARGININE DIHYDROLASE"/>
    <property type="match status" value="1"/>
</dbReference>
<keyword evidence="2" id="KW-0012">Acyltransferase</keyword>
<evidence type="ECO:0000256" key="1">
    <source>
        <dbReference type="ARBA" id="ARBA00022679"/>
    </source>
</evidence>